<evidence type="ECO:0000313" key="3">
    <source>
        <dbReference type="Proteomes" id="UP000295662"/>
    </source>
</evidence>
<keyword evidence="3" id="KW-1185">Reference proteome</keyword>
<dbReference type="InterPro" id="IPR012338">
    <property type="entry name" value="Beta-lactam/transpept-like"/>
</dbReference>
<reference evidence="2 3" key="1">
    <citation type="submission" date="2019-03" db="EMBL/GenBank/DDBJ databases">
        <title>Genomic Encyclopedia of Archaeal and Bacterial Type Strains, Phase II (KMG-II): from individual species to whole genera.</title>
        <authorList>
            <person name="Goeker M."/>
        </authorList>
    </citation>
    <scope>NUCLEOTIDE SEQUENCE [LARGE SCALE GENOMIC DNA]</scope>
    <source>
        <strain evidence="2 3">ATCC 25309</strain>
    </source>
</reference>
<evidence type="ECO:0000313" key="2">
    <source>
        <dbReference type="EMBL" id="TDU69381.1"/>
    </source>
</evidence>
<protein>
    <submittedName>
        <fullName evidence="2">CubicO group peptidase (Beta-lactamase class C family)</fullName>
    </submittedName>
</protein>
<dbReference type="PANTHER" id="PTHR43283">
    <property type="entry name" value="BETA-LACTAMASE-RELATED"/>
    <property type="match status" value="1"/>
</dbReference>
<evidence type="ECO:0000259" key="1">
    <source>
        <dbReference type="Pfam" id="PF00144"/>
    </source>
</evidence>
<dbReference type="AlphaFoldDB" id="A0A4R7RUN3"/>
<feature type="domain" description="Beta-lactamase-related" evidence="1">
    <location>
        <begin position="55"/>
        <end position="392"/>
    </location>
</feature>
<proteinExistence type="predicted"/>
<dbReference type="InterPro" id="IPR050789">
    <property type="entry name" value="Diverse_Enzym_Activities"/>
</dbReference>
<dbReference type="InterPro" id="IPR001466">
    <property type="entry name" value="Beta-lactam-related"/>
</dbReference>
<dbReference type="Proteomes" id="UP000295662">
    <property type="component" value="Unassembled WGS sequence"/>
</dbReference>
<dbReference type="EMBL" id="SOCA01000005">
    <property type="protein sequence ID" value="TDU69381.1"/>
    <property type="molecule type" value="Genomic_DNA"/>
</dbReference>
<dbReference type="Pfam" id="PF00144">
    <property type="entry name" value="Beta-lactamase"/>
    <property type="match status" value="1"/>
</dbReference>
<comment type="caution">
    <text evidence="2">The sequence shown here is derived from an EMBL/GenBank/DDBJ whole genome shotgun (WGS) entry which is preliminary data.</text>
</comment>
<dbReference type="OrthoDB" id="9770183at2"/>
<dbReference type="PANTHER" id="PTHR43283:SF3">
    <property type="entry name" value="BETA-LACTAMASE FAMILY PROTEIN (AFU_ORTHOLOGUE AFUA_5G07500)"/>
    <property type="match status" value="1"/>
</dbReference>
<gene>
    <name evidence="2" type="ORF">EI77_03034</name>
</gene>
<name>A0A4R7RUN3_9BACT</name>
<dbReference type="Gene3D" id="3.40.710.10">
    <property type="entry name" value="DD-peptidase/beta-lactamase superfamily"/>
    <property type="match status" value="1"/>
</dbReference>
<organism evidence="2 3">
    <name type="scientific">Prosthecobacter fusiformis</name>
    <dbReference type="NCBI Taxonomy" id="48464"/>
    <lineage>
        <taxon>Bacteria</taxon>
        <taxon>Pseudomonadati</taxon>
        <taxon>Verrucomicrobiota</taxon>
        <taxon>Verrucomicrobiia</taxon>
        <taxon>Verrucomicrobiales</taxon>
        <taxon>Verrucomicrobiaceae</taxon>
        <taxon>Prosthecobacter</taxon>
    </lineage>
</organism>
<dbReference type="SUPFAM" id="SSF56601">
    <property type="entry name" value="beta-lactamase/transpeptidase-like"/>
    <property type="match status" value="1"/>
</dbReference>
<accession>A0A4R7RUN3</accession>
<sequence>MILFLERFSERTRADGEFGQGDMIMISRFRFLLAVFALAAGTTFLSAEKPVMSVTAALQPYVEKQELAGAVTLAANLEKVLDVSTVGYADVEAKTPMEQDDLFWIASMTKPMTATAVMMLVDEGKIKLDDAVEKYLPEFKGQKLAILEDGKQVGTKAPARVITVRDVLSHTSGLPFKAPEEEPTLDALPLEKAVKTYAAQALLFEPGRDFLYSNAGINTAARILEVVSGMAYEDFMNKRLFEPLGMMDTTFWPNESQVARLAKAYQPGADKKGLVSMLVSQLHYPLGDRAKRFPMPAGGLFSTAKDVGVFGQMILNGGEWNGHRYISKESLEAMTSRQTPAAVARSYGLGWAVDSDSVGHGGAFATNLSVDKKHGLVLVYLVQHSGFPGEGKKALGAFKSRAIKAFAK</sequence>